<dbReference type="SUPFAM" id="SSF50911">
    <property type="entry name" value="Mannose 6-phosphate receptor domain"/>
    <property type="match status" value="1"/>
</dbReference>
<dbReference type="PROSITE" id="PS00022">
    <property type="entry name" value="EGF_1"/>
    <property type="match status" value="1"/>
</dbReference>
<dbReference type="OMA" id="LCCANGM"/>
<gene>
    <name evidence="23" type="ORF">FNF27_03981</name>
    <name evidence="21" type="ORF">FNF29_01516</name>
    <name evidence="22" type="ORF">FNF31_02706</name>
</gene>
<dbReference type="Proteomes" id="UP000325113">
    <property type="component" value="Unassembled WGS sequence"/>
</dbReference>
<name>A0A5A8DJ39_CAFRO</name>
<keyword evidence="13" id="KW-0333">Golgi apparatus</keyword>
<keyword evidence="14" id="KW-0496">Mitochondrion</keyword>
<feature type="signal peptide" evidence="19">
    <location>
        <begin position="1"/>
        <end position="16"/>
    </location>
</feature>
<sequence length="321" mass="34718">MRVLAGVLAMAALAASQCTQSFPNATFDLSKLRVPHGTYTVRDNRGNQNATVDPQNPSYDSYIYMFNVCDNVEPDAFPAGPSWSTCETTTGAGRGFGKTTLSTPSAAFQYLYLAGKNGAAPYAECHRLSADVASHPGNETWSLVEPGNPSRGVQVRYEGGDLCCANGMSACSDPQPRSLELQFFCKDDTANVFDRETVLEYGKCHYKIWLDTASGCPTQCPIVSGHLCSGHGVCDFDTTSKQPRCFCNEGFQGNSCSDPVVVQSGLSAAGMVLIFVSIFLVFFLVVLYYLWRKIRSLRLDPNAYKSLTGGPEADGAAIYDD</sequence>
<evidence type="ECO:0000256" key="2">
    <source>
        <dbReference type="ARBA" id="ARBA00004358"/>
    </source>
</evidence>
<dbReference type="InterPro" id="IPR044865">
    <property type="entry name" value="MRH_dom"/>
</dbReference>
<dbReference type="EMBL" id="VLTO01000021">
    <property type="protein sequence ID" value="KAA0174606.1"/>
    <property type="molecule type" value="Genomic_DNA"/>
</dbReference>
<organism evidence="22 26">
    <name type="scientific">Cafeteria roenbergensis</name>
    <name type="common">Marine flagellate</name>
    <dbReference type="NCBI Taxonomy" id="33653"/>
    <lineage>
        <taxon>Eukaryota</taxon>
        <taxon>Sar</taxon>
        <taxon>Stramenopiles</taxon>
        <taxon>Bigyra</taxon>
        <taxon>Opalozoa</taxon>
        <taxon>Bicosoecida</taxon>
        <taxon>Cafeteriaceae</taxon>
        <taxon>Cafeteria</taxon>
    </lineage>
</organism>
<dbReference type="GO" id="GO:0015031">
    <property type="term" value="P:protein transport"/>
    <property type="evidence" value="ECO:0007669"/>
    <property type="project" value="UniProtKB-KW"/>
</dbReference>
<feature type="chain" id="PRO_5033845667" description="Autophagy-related protein 27" evidence="19">
    <location>
        <begin position="17"/>
        <end position="321"/>
    </location>
</feature>
<accession>A0A5A8DJ39</accession>
<evidence type="ECO:0000313" key="23">
    <source>
        <dbReference type="EMBL" id="KAA0174606.1"/>
    </source>
</evidence>
<keyword evidence="10" id="KW-0653">Protein transport</keyword>
<evidence type="ECO:0000256" key="19">
    <source>
        <dbReference type="SAM" id="SignalP"/>
    </source>
</evidence>
<evidence type="ECO:0000256" key="10">
    <source>
        <dbReference type="ARBA" id="ARBA00022927"/>
    </source>
</evidence>
<dbReference type="GO" id="GO:0034045">
    <property type="term" value="C:phagophore assembly site membrane"/>
    <property type="evidence" value="ECO:0007669"/>
    <property type="project" value="UniProtKB-SubCell"/>
</dbReference>
<feature type="transmembrane region" description="Helical" evidence="18">
    <location>
        <begin position="266"/>
        <end position="291"/>
    </location>
</feature>
<dbReference type="PROSITE" id="PS51914">
    <property type="entry name" value="MRH"/>
    <property type="match status" value="1"/>
</dbReference>
<feature type="domain" description="MRH" evidence="20">
    <location>
        <begin position="16"/>
        <end position="218"/>
    </location>
</feature>
<dbReference type="EMBL" id="VLTM01000020">
    <property type="protein sequence ID" value="KAA0163851.1"/>
    <property type="molecule type" value="Genomic_DNA"/>
</dbReference>
<dbReference type="PANTHER" id="PTHR15071">
    <property type="entry name" value="MANNOSE-6-PHOSPHATE RECEPTOR FAMILY MEMBER"/>
    <property type="match status" value="1"/>
</dbReference>
<evidence type="ECO:0000256" key="16">
    <source>
        <dbReference type="ARBA" id="ARBA00023157"/>
    </source>
</evidence>
<keyword evidence="11 18" id="KW-1133">Transmembrane helix</keyword>
<keyword evidence="9 19" id="KW-0732">Signal</keyword>
<evidence type="ECO:0000256" key="1">
    <source>
        <dbReference type="ARBA" id="ARBA00004304"/>
    </source>
</evidence>
<dbReference type="AlphaFoldDB" id="A0A5A8DJ39"/>
<evidence type="ECO:0000256" key="17">
    <source>
        <dbReference type="ARBA" id="ARBA00023329"/>
    </source>
</evidence>
<evidence type="ECO:0000256" key="9">
    <source>
        <dbReference type="ARBA" id="ARBA00022729"/>
    </source>
</evidence>
<keyword evidence="15 18" id="KW-0472">Membrane</keyword>
<evidence type="ECO:0000256" key="3">
    <source>
        <dbReference type="ARBA" id="ARBA00004394"/>
    </source>
</evidence>
<dbReference type="InterPro" id="IPR018939">
    <property type="entry name" value="Autophagy-rel_prot_27"/>
</dbReference>
<evidence type="ECO:0000256" key="6">
    <source>
        <dbReference type="ARBA" id="ARBA00013776"/>
    </source>
</evidence>
<keyword evidence="8 18" id="KW-0812">Transmembrane</keyword>
<evidence type="ECO:0000256" key="13">
    <source>
        <dbReference type="ARBA" id="ARBA00023034"/>
    </source>
</evidence>
<evidence type="ECO:0000256" key="5">
    <source>
        <dbReference type="ARBA" id="ARBA00005363"/>
    </source>
</evidence>
<evidence type="ECO:0000256" key="12">
    <source>
        <dbReference type="ARBA" id="ARBA00023006"/>
    </source>
</evidence>
<evidence type="ECO:0000256" key="4">
    <source>
        <dbReference type="ARBA" id="ARBA00004472"/>
    </source>
</evidence>
<keyword evidence="25" id="KW-1185">Reference proteome</keyword>
<protein>
    <recommendedName>
        <fullName evidence="6">Autophagy-related protein 27</fullName>
    </recommendedName>
</protein>
<dbReference type="OrthoDB" id="195884at2759"/>
<evidence type="ECO:0000313" key="24">
    <source>
        <dbReference type="Proteomes" id="UP000322899"/>
    </source>
</evidence>
<evidence type="ECO:0000313" key="26">
    <source>
        <dbReference type="Proteomes" id="UP000325113"/>
    </source>
</evidence>
<dbReference type="Proteomes" id="UP000322899">
    <property type="component" value="Unassembled WGS sequence"/>
</dbReference>
<dbReference type="InterPro" id="IPR009011">
    <property type="entry name" value="Man6P_isomerase_rcpt-bd_dom_sf"/>
</dbReference>
<evidence type="ECO:0000313" key="25">
    <source>
        <dbReference type="Proteomes" id="UP000323011"/>
    </source>
</evidence>
<evidence type="ECO:0000256" key="14">
    <source>
        <dbReference type="ARBA" id="ARBA00023128"/>
    </source>
</evidence>
<evidence type="ECO:0000256" key="18">
    <source>
        <dbReference type="SAM" id="Phobius"/>
    </source>
</evidence>
<dbReference type="GO" id="GO:0030659">
    <property type="term" value="C:cytoplasmic vesicle membrane"/>
    <property type="evidence" value="ECO:0007669"/>
    <property type="project" value="UniProtKB-SubCell"/>
</dbReference>
<evidence type="ECO:0000313" key="21">
    <source>
        <dbReference type="EMBL" id="KAA0155599.1"/>
    </source>
</evidence>
<dbReference type="Proteomes" id="UP000323011">
    <property type="component" value="Unassembled WGS sequence"/>
</dbReference>
<dbReference type="PROSITE" id="PS01186">
    <property type="entry name" value="EGF_2"/>
    <property type="match status" value="1"/>
</dbReference>
<dbReference type="Pfam" id="PF09451">
    <property type="entry name" value="ATG27"/>
    <property type="match status" value="1"/>
</dbReference>
<evidence type="ECO:0000313" key="22">
    <source>
        <dbReference type="EMBL" id="KAA0163851.1"/>
    </source>
</evidence>
<keyword evidence="16" id="KW-1015">Disulfide bond</keyword>
<keyword evidence="7" id="KW-0813">Transport</keyword>
<reference evidence="24 25" key="1">
    <citation type="submission" date="2019-07" db="EMBL/GenBank/DDBJ databases">
        <title>Genomes of Cafeteria roenbergensis.</title>
        <authorList>
            <person name="Fischer M.G."/>
            <person name="Hackl T."/>
            <person name="Roman M."/>
        </authorList>
    </citation>
    <scope>NUCLEOTIDE SEQUENCE [LARGE SCALE GENOMIC DNA]</scope>
    <source>
        <strain evidence="21 25">BVI</strain>
        <strain evidence="22 26">Cflag</strain>
        <strain evidence="23 24">E4-10P</strain>
    </source>
</reference>
<dbReference type="InterPro" id="IPR000742">
    <property type="entry name" value="EGF"/>
</dbReference>
<evidence type="ECO:0000256" key="7">
    <source>
        <dbReference type="ARBA" id="ARBA00022448"/>
    </source>
</evidence>
<comment type="similarity">
    <text evidence="5">Belongs to the ATG27 family.</text>
</comment>
<comment type="subcellular location">
    <subcellularLocation>
        <location evidence="2">Cytoplasmic vesicle membrane</location>
        <topology evidence="2">Single-pass type I membrane protein</topology>
    </subcellularLocation>
    <subcellularLocation>
        <location evidence="3">Golgi apparatus membrane</location>
    </subcellularLocation>
    <subcellularLocation>
        <location evidence="1">Mitochondrion membrane</location>
        <topology evidence="1">Single-pass membrane protein</topology>
    </subcellularLocation>
    <subcellularLocation>
        <location evidence="4">Preautophagosomal structure membrane</location>
        <topology evidence="4">Single-pass type I membrane protein</topology>
    </subcellularLocation>
</comment>
<keyword evidence="12" id="KW-0072">Autophagy</keyword>
<evidence type="ECO:0000256" key="15">
    <source>
        <dbReference type="ARBA" id="ARBA00023136"/>
    </source>
</evidence>
<evidence type="ECO:0000256" key="8">
    <source>
        <dbReference type="ARBA" id="ARBA00022692"/>
    </source>
</evidence>
<dbReference type="EMBL" id="VLTN01000006">
    <property type="protein sequence ID" value="KAA0155599.1"/>
    <property type="molecule type" value="Genomic_DNA"/>
</dbReference>
<keyword evidence="17" id="KW-0968">Cytoplasmic vesicle</keyword>
<evidence type="ECO:0000256" key="11">
    <source>
        <dbReference type="ARBA" id="ARBA00022989"/>
    </source>
</evidence>
<evidence type="ECO:0000259" key="20">
    <source>
        <dbReference type="PROSITE" id="PS51914"/>
    </source>
</evidence>
<dbReference type="GO" id="GO:0031966">
    <property type="term" value="C:mitochondrial membrane"/>
    <property type="evidence" value="ECO:0007669"/>
    <property type="project" value="UniProtKB-SubCell"/>
</dbReference>
<dbReference type="Gene3D" id="2.70.130.10">
    <property type="entry name" value="Mannose-6-phosphate receptor binding domain"/>
    <property type="match status" value="1"/>
</dbReference>
<dbReference type="GO" id="GO:0000139">
    <property type="term" value="C:Golgi membrane"/>
    <property type="evidence" value="ECO:0007669"/>
    <property type="project" value="UniProtKB-SubCell"/>
</dbReference>
<comment type="caution">
    <text evidence="22">The sequence shown here is derived from an EMBL/GenBank/DDBJ whole genome shotgun (WGS) entry which is preliminary data.</text>
</comment>
<dbReference type="GO" id="GO:0006914">
    <property type="term" value="P:autophagy"/>
    <property type="evidence" value="ECO:0007669"/>
    <property type="project" value="UniProtKB-KW"/>
</dbReference>
<proteinExistence type="inferred from homology"/>